<dbReference type="Proteomes" id="UP001488805">
    <property type="component" value="Unassembled WGS sequence"/>
</dbReference>
<gene>
    <name evidence="1" type="ORF">VZT92_014677</name>
</gene>
<name>A0AAW1F3G2_ZOAVI</name>
<dbReference type="EMBL" id="JBCEZU010000112">
    <property type="protein sequence ID" value="KAK9528189.1"/>
    <property type="molecule type" value="Genomic_DNA"/>
</dbReference>
<organism evidence="1 2">
    <name type="scientific">Zoarces viviparus</name>
    <name type="common">Viviparous eelpout</name>
    <name type="synonym">Blennius viviparus</name>
    <dbReference type="NCBI Taxonomy" id="48416"/>
    <lineage>
        <taxon>Eukaryota</taxon>
        <taxon>Metazoa</taxon>
        <taxon>Chordata</taxon>
        <taxon>Craniata</taxon>
        <taxon>Vertebrata</taxon>
        <taxon>Euteleostomi</taxon>
        <taxon>Actinopterygii</taxon>
        <taxon>Neopterygii</taxon>
        <taxon>Teleostei</taxon>
        <taxon>Neoteleostei</taxon>
        <taxon>Acanthomorphata</taxon>
        <taxon>Eupercaria</taxon>
        <taxon>Perciformes</taxon>
        <taxon>Cottioidei</taxon>
        <taxon>Zoarcales</taxon>
        <taxon>Zoarcidae</taxon>
        <taxon>Zoarcinae</taxon>
        <taxon>Zoarces</taxon>
    </lineage>
</organism>
<evidence type="ECO:0000313" key="2">
    <source>
        <dbReference type="Proteomes" id="UP001488805"/>
    </source>
</evidence>
<reference evidence="1 2" key="1">
    <citation type="journal article" date="2024" name="Genome Biol. Evol.">
        <title>Chromosome-level genome assembly of the viviparous eelpout Zoarces viviparus.</title>
        <authorList>
            <person name="Fuhrmann N."/>
            <person name="Brasseur M.V."/>
            <person name="Bakowski C.E."/>
            <person name="Podsiadlowski L."/>
            <person name="Prost S."/>
            <person name="Krehenwinkel H."/>
            <person name="Mayer C."/>
        </authorList>
    </citation>
    <scope>NUCLEOTIDE SEQUENCE [LARGE SCALE GENOMIC DNA]</scope>
    <source>
        <strain evidence="1">NO-MEL_2022_Ind0_liver</strain>
    </source>
</reference>
<accession>A0AAW1F3G2</accession>
<evidence type="ECO:0000313" key="1">
    <source>
        <dbReference type="EMBL" id="KAK9528189.1"/>
    </source>
</evidence>
<proteinExistence type="predicted"/>
<sequence length="143" mass="15414">MFGIKGCGSVGATLPLLYGERCGGWAALLPASPLLKMQPLPGLRQTPTGSVPLAEARHIPKHAPPILCFRGFTELSPAASVSKQHPVTHTKKSLSINLHANKEDDEQAALYKDQRTALSQFDRSAIREPQERCWLLTGGTCGT</sequence>
<comment type="caution">
    <text evidence="1">The sequence shown here is derived from an EMBL/GenBank/DDBJ whole genome shotgun (WGS) entry which is preliminary data.</text>
</comment>
<keyword evidence="2" id="KW-1185">Reference proteome</keyword>
<dbReference type="AlphaFoldDB" id="A0AAW1F3G2"/>
<protein>
    <submittedName>
        <fullName evidence="1">Uncharacterized protein</fullName>
    </submittedName>
</protein>